<dbReference type="Proteomes" id="UP001158576">
    <property type="component" value="Chromosome 2"/>
</dbReference>
<proteinExistence type="predicted"/>
<feature type="signal peptide" evidence="2">
    <location>
        <begin position="1"/>
        <end position="18"/>
    </location>
</feature>
<sequence>MRFLKLLLLLEQTVLVDAYVNPYPRSPCFTDDHVCNRREEDCIPEGQFLYQCCTWGKYMSSQYREEVSCRVGNPHPCMGENACKEDEFCHPIIKNLEVSSDYKCVKIDDKCHGYVHCENVLYGSCTGYIDGTHMNTSKPLRVNSVDDCYNHCASYPECTGFDLDSNGGCYLAFQACEEDHLVINHDKDNHKWNTAFTTSAHYLHYRMSDCTAPKRPAHCDVKIEHELSKRLNEAKEQMKGRVNDFEILADAQEEARIAITELRKSTSSHLINIVGIFAAILIVRAMMISLNCTIWKERNKKLAVGRRPHQPHDEFNYDNDTERILRNSIHSTKSKDSLPNYEAATAAKKAAEIADAGAGIHAL</sequence>
<feature type="chain" id="PRO_5046805787" evidence="2">
    <location>
        <begin position="19"/>
        <end position="363"/>
    </location>
</feature>
<accession>A0ABN7T5H4</accession>
<dbReference type="EMBL" id="OU015567">
    <property type="protein sequence ID" value="CAG5110829.1"/>
    <property type="molecule type" value="Genomic_DNA"/>
</dbReference>
<organism evidence="3 4">
    <name type="scientific">Oikopleura dioica</name>
    <name type="common">Tunicate</name>
    <dbReference type="NCBI Taxonomy" id="34765"/>
    <lineage>
        <taxon>Eukaryota</taxon>
        <taxon>Metazoa</taxon>
        <taxon>Chordata</taxon>
        <taxon>Tunicata</taxon>
        <taxon>Appendicularia</taxon>
        <taxon>Copelata</taxon>
        <taxon>Oikopleuridae</taxon>
        <taxon>Oikopleura</taxon>
    </lineage>
</organism>
<keyword evidence="2" id="KW-0732">Signal</keyword>
<gene>
    <name evidence="3" type="ORF">OKIOD_LOCUS13950</name>
</gene>
<evidence type="ECO:0000313" key="3">
    <source>
        <dbReference type="EMBL" id="CAG5110829.1"/>
    </source>
</evidence>
<keyword evidence="1" id="KW-0472">Membrane</keyword>
<keyword evidence="1" id="KW-1133">Transmembrane helix</keyword>
<protein>
    <submittedName>
        <fullName evidence="3">Oidioi.mRNA.OKI2018_I69.chr2.g5185.t1.cds</fullName>
    </submittedName>
</protein>
<name>A0ABN7T5H4_OIKDI</name>
<evidence type="ECO:0000256" key="2">
    <source>
        <dbReference type="SAM" id="SignalP"/>
    </source>
</evidence>
<feature type="transmembrane region" description="Helical" evidence="1">
    <location>
        <begin position="270"/>
        <end position="292"/>
    </location>
</feature>
<keyword evidence="4" id="KW-1185">Reference proteome</keyword>
<evidence type="ECO:0000313" key="4">
    <source>
        <dbReference type="Proteomes" id="UP001158576"/>
    </source>
</evidence>
<reference evidence="3 4" key="1">
    <citation type="submission" date="2021-04" db="EMBL/GenBank/DDBJ databases">
        <authorList>
            <person name="Bliznina A."/>
        </authorList>
    </citation>
    <scope>NUCLEOTIDE SEQUENCE [LARGE SCALE GENOMIC DNA]</scope>
</reference>
<keyword evidence="1" id="KW-0812">Transmembrane</keyword>
<evidence type="ECO:0000256" key="1">
    <source>
        <dbReference type="SAM" id="Phobius"/>
    </source>
</evidence>